<organism evidence="5 6">
    <name type="scientific">Scandinavium goeteborgense</name>
    <dbReference type="NCBI Taxonomy" id="1851514"/>
    <lineage>
        <taxon>Bacteria</taxon>
        <taxon>Pseudomonadati</taxon>
        <taxon>Pseudomonadota</taxon>
        <taxon>Gammaproteobacteria</taxon>
        <taxon>Enterobacterales</taxon>
        <taxon>Enterobacteriaceae</taxon>
        <taxon>Scandinavium</taxon>
    </lineage>
</organism>
<dbReference type="NCBIfam" id="NF007961">
    <property type="entry name" value="PRK10681.1"/>
    <property type="match status" value="1"/>
</dbReference>
<dbReference type="GO" id="GO:0003677">
    <property type="term" value="F:DNA binding"/>
    <property type="evidence" value="ECO:0007669"/>
    <property type="project" value="UniProtKB-KW"/>
</dbReference>
<name>A0A4V3BQY4_SCAGO</name>
<dbReference type="InterPro" id="IPR050313">
    <property type="entry name" value="Carb_Metab_HTH_regulators"/>
</dbReference>
<dbReference type="Proteomes" id="UP000295530">
    <property type="component" value="Unassembled WGS sequence"/>
</dbReference>
<gene>
    <name evidence="5" type="ORF">EC847_101695</name>
</gene>
<accession>A0A4V3BQY4</accession>
<proteinExistence type="predicted"/>
<evidence type="ECO:0000313" key="5">
    <source>
        <dbReference type="EMBL" id="TDN64760.1"/>
    </source>
</evidence>
<dbReference type="InterPro" id="IPR014036">
    <property type="entry name" value="DeoR-like_C"/>
</dbReference>
<keyword evidence="3" id="KW-0804">Transcription</keyword>
<dbReference type="GO" id="GO:0003700">
    <property type="term" value="F:DNA-binding transcription factor activity"/>
    <property type="evidence" value="ECO:0007669"/>
    <property type="project" value="InterPro"/>
</dbReference>
<keyword evidence="2" id="KW-0238">DNA-binding</keyword>
<dbReference type="PANTHER" id="PTHR30363:SF8">
    <property type="entry name" value="DEOXYRIBOSE OPERON REPRESSOR"/>
    <property type="match status" value="1"/>
</dbReference>
<dbReference type="Gene3D" id="3.40.50.1360">
    <property type="match status" value="1"/>
</dbReference>
<evidence type="ECO:0000313" key="6">
    <source>
        <dbReference type="Proteomes" id="UP000295530"/>
    </source>
</evidence>
<dbReference type="RefSeq" id="WP_133460189.1">
    <property type="nucleotide sequence ID" value="NZ_SNVX01000001.1"/>
</dbReference>
<keyword evidence="6" id="KW-1185">Reference proteome</keyword>
<evidence type="ECO:0000256" key="3">
    <source>
        <dbReference type="ARBA" id="ARBA00023163"/>
    </source>
</evidence>
<dbReference type="InterPro" id="IPR018356">
    <property type="entry name" value="Tscrpt_reg_HTH_DeoR_CS"/>
</dbReference>
<dbReference type="PROSITE" id="PS51000">
    <property type="entry name" value="HTH_DEOR_2"/>
    <property type="match status" value="1"/>
</dbReference>
<evidence type="ECO:0000256" key="1">
    <source>
        <dbReference type="ARBA" id="ARBA00023015"/>
    </source>
</evidence>
<evidence type="ECO:0000259" key="4">
    <source>
        <dbReference type="PROSITE" id="PS51000"/>
    </source>
</evidence>
<dbReference type="PROSITE" id="PS00894">
    <property type="entry name" value="HTH_DEOR_1"/>
    <property type="match status" value="1"/>
</dbReference>
<dbReference type="PANTHER" id="PTHR30363">
    <property type="entry name" value="HTH-TYPE TRANSCRIPTIONAL REGULATOR SRLR-RELATED"/>
    <property type="match status" value="1"/>
</dbReference>
<evidence type="ECO:0000256" key="2">
    <source>
        <dbReference type="ARBA" id="ARBA00023125"/>
    </source>
</evidence>
<sequence length="255" mass="28458">METRRDERISQLIQALKRSDKLHLKEAAALLGVSEMTIRRDLNSHGGPVVLLGGYVVLEPRSASHYLLSDQKTRLVDEKRQAARHAAKLLKPHQMAFFDCGTTTPWIIDAIDDELPFTGVCYSLNTFLSLQEKPLCRAILCGGEFHASNAIFKPLSPQDTLSHLCPDIAFYSAAGVHLQHGATCFNLDELPVKHWALSSAQRHVLVVDHSKFGKVRPARMGELSRFNVIASDRRPDDELTALAKQHGITLLYDRS</sequence>
<dbReference type="SMART" id="SM01134">
    <property type="entry name" value="DeoRC"/>
    <property type="match status" value="1"/>
</dbReference>
<comment type="caution">
    <text evidence="5">The sequence shown here is derived from an EMBL/GenBank/DDBJ whole genome shotgun (WGS) entry which is preliminary data.</text>
</comment>
<keyword evidence="1" id="KW-0805">Transcription regulation</keyword>
<dbReference type="AlphaFoldDB" id="A0A4V3BQY4"/>
<dbReference type="SUPFAM" id="SSF100950">
    <property type="entry name" value="NagB/RpiA/CoA transferase-like"/>
    <property type="match status" value="1"/>
</dbReference>
<dbReference type="EMBL" id="SNVX01000001">
    <property type="protein sequence ID" value="TDN64760.1"/>
    <property type="molecule type" value="Genomic_DNA"/>
</dbReference>
<dbReference type="SMART" id="SM00420">
    <property type="entry name" value="HTH_DEOR"/>
    <property type="match status" value="1"/>
</dbReference>
<dbReference type="InterPro" id="IPR001034">
    <property type="entry name" value="DeoR_HTH"/>
</dbReference>
<reference evidence="5 6" key="1">
    <citation type="submission" date="2019-03" db="EMBL/GenBank/DDBJ databases">
        <title>Genomic analyses of the natural microbiome of Caenorhabditis elegans.</title>
        <authorList>
            <person name="Samuel B."/>
        </authorList>
    </citation>
    <scope>NUCLEOTIDE SEQUENCE [LARGE SCALE GENOMIC DNA]</scope>
    <source>
        <strain evidence="5 6">BIGb0156</strain>
    </source>
</reference>
<dbReference type="InterPro" id="IPR037171">
    <property type="entry name" value="NagB/RpiA_transferase-like"/>
</dbReference>
<dbReference type="Pfam" id="PF00455">
    <property type="entry name" value="DeoRC"/>
    <property type="match status" value="1"/>
</dbReference>
<protein>
    <submittedName>
        <fullName evidence="5">DeoR family transcriptional regulator</fullName>
    </submittedName>
</protein>
<dbReference type="Pfam" id="PF08220">
    <property type="entry name" value="HTH_DeoR"/>
    <property type="match status" value="1"/>
</dbReference>
<feature type="domain" description="HTH deoR-type" evidence="4">
    <location>
        <begin position="5"/>
        <end position="57"/>
    </location>
</feature>
<dbReference type="OrthoDB" id="9797223at2"/>